<dbReference type="InterPro" id="IPR013740">
    <property type="entry name" value="Redoxin"/>
</dbReference>
<protein>
    <recommendedName>
        <fullName evidence="7">Peroxiredoxin-5</fullName>
        <ecNumber evidence="7">1.11.1.24</ecNumber>
    </recommendedName>
</protein>
<dbReference type="CDD" id="cd03013">
    <property type="entry name" value="PRX5_like"/>
    <property type="match status" value="1"/>
</dbReference>
<gene>
    <name evidence="9" type="ORF">CAPTEDRAFT_116279</name>
</gene>
<dbReference type="Gene3D" id="3.40.30.10">
    <property type="entry name" value="Glutaredoxin"/>
    <property type="match status" value="1"/>
</dbReference>
<dbReference type="EMBL" id="KB306647">
    <property type="protein sequence ID" value="ELT99677.1"/>
    <property type="molecule type" value="Genomic_DNA"/>
</dbReference>
<feature type="domain" description="Thioredoxin" evidence="8">
    <location>
        <begin position="3"/>
        <end position="143"/>
    </location>
</feature>
<dbReference type="SUPFAM" id="SSF52833">
    <property type="entry name" value="Thioredoxin-like"/>
    <property type="match status" value="1"/>
</dbReference>
<proteinExistence type="inferred from homology"/>
<dbReference type="InterPro" id="IPR013766">
    <property type="entry name" value="Thioredoxin_domain"/>
</dbReference>
<dbReference type="OMA" id="FVISAWK"/>
<dbReference type="STRING" id="283909.R7U1C2"/>
<keyword evidence="5 7" id="KW-0560">Oxidoreductase</keyword>
<dbReference type="PROSITE" id="PS51352">
    <property type="entry name" value="THIOREDOXIN_2"/>
    <property type="match status" value="1"/>
</dbReference>
<evidence type="ECO:0000259" key="8">
    <source>
        <dbReference type="PROSITE" id="PS51352"/>
    </source>
</evidence>
<keyword evidence="4 7" id="KW-0049">Antioxidant</keyword>
<evidence type="ECO:0000256" key="6">
    <source>
        <dbReference type="PIRSR" id="PIRSR637944-1"/>
    </source>
</evidence>
<dbReference type="InterPro" id="IPR037944">
    <property type="entry name" value="PRX5-like"/>
</dbReference>
<comment type="function">
    <text evidence="1">Thiol-specific peroxidase that catalyzes the reduction of hydrogen peroxide and organic hydroperoxides to water and alcohols, respectively. Plays a role in cell protection against oxidative stress by detoxifying peroxides and as sensor of hydrogen peroxide-mediated signaling events.</text>
</comment>
<evidence type="ECO:0000256" key="3">
    <source>
        <dbReference type="ARBA" id="ARBA00022559"/>
    </source>
</evidence>
<feature type="non-terminal residue" evidence="9">
    <location>
        <position position="143"/>
    </location>
</feature>
<dbReference type="OrthoDB" id="1882547at2759"/>
<dbReference type="EnsemblMetazoa" id="CapteT116279">
    <property type="protein sequence ID" value="CapteP116279"/>
    <property type="gene ID" value="CapteG116279"/>
</dbReference>
<dbReference type="GO" id="GO:0005737">
    <property type="term" value="C:cytoplasm"/>
    <property type="evidence" value="ECO:0007669"/>
    <property type="project" value="TreeGrafter"/>
</dbReference>
<organism evidence="9">
    <name type="scientific">Capitella teleta</name>
    <name type="common">Polychaete worm</name>
    <dbReference type="NCBI Taxonomy" id="283909"/>
    <lineage>
        <taxon>Eukaryota</taxon>
        <taxon>Metazoa</taxon>
        <taxon>Spiralia</taxon>
        <taxon>Lophotrochozoa</taxon>
        <taxon>Annelida</taxon>
        <taxon>Polychaeta</taxon>
        <taxon>Sedentaria</taxon>
        <taxon>Scolecida</taxon>
        <taxon>Capitellidae</taxon>
        <taxon>Capitella</taxon>
    </lineage>
</organism>
<dbReference type="GO" id="GO:0042744">
    <property type="term" value="P:hydrogen peroxide catabolic process"/>
    <property type="evidence" value="ECO:0007669"/>
    <property type="project" value="TreeGrafter"/>
</dbReference>
<dbReference type="PANTHER" id="PTHR10430">
    <property type="entry name" value="PEROXIREDOXIN"/>
    <property type="match status" value="1"/>
</dbReference>
<dbReference type="EMBL" id="AMQN01048037">
    <property type="status" value="NOT_ANNOTATED_CDS"/>
    <property type="molecule type" value="Genomic_DNA"/>
</dbReference>
<dbReference type="AlphaFoldDB" id="R7U1C2"/>
<evidence type="ECO:0000256" key="5">
    <source>
        <dbReference type="ARBA" id="ARBA00023002"/>
    </source>
</evidence>
<dbReference type="InterPro" id="IPR036249">
    <property type="entry name" value="Thioredoxin-like_sf"/>
</dbReference>
<comment type="similarity">
    <text evidence="2 7">Belongs to the peroxiredoxin family. Prx5 subfamily.</text>
</comment>
<dbReference type="PANTHER" id="PTHR10430:SF16">
    <property type="entry name" value="PEROXIREDOXIN-5, MITOCHONDRIAL"/>
    <property type="match status" value="1"/>
</dbReference>
<reference evidence="9 11" key="2">
    <citation type="journal article" date="2013" name="Nature">
        <title>Insights into bilaterian evolution from three spiralian genomes.</title>
        <authorList>
            <person name="Simakov O."/>
            <person name="Marletaz F."/>
            <person name="Cho S.J."/>
            <person name="Edsinger-Gonzales E."/>
            <person name="Havlak P."/>
            <person name="Hellsten U."/>
            <person name="Kuo D.H."/>
            <person name="Larsson T."/>
            <person name="Lv J."/>
            <person name="Arendt D."/>
            <person name="Savage R."/>
            <person name="Osoegawa K."/>
            <person name="de Jong P."/>
            <person name="Grimwood J."/>
            <person name="Chapman J.A."/>
            <person name="Shapiro H."/>
            <person name="Aerts A."/>
            <person name="Otillar R.P."/>
            <person name="Terry A.Y."/>
            <person name="Boore J.L."/>
            <person name="Grigoriev I.V."/>
            <person name="Lindberg D.R."/>
            <person name="Seaver E.C."/>
            <person name="Weisblat D.A."/>
            <person name="Putnam N.H."/>
            <person name="Rokhsar D.S."/>
        </authorList>
    </citation>
    <scope>NUCLEOTIDE SEQUENCE</scope>
    <source>
        <strain evidence="9 11">I ESC-2004</strain>
    </source>
</reference>
<evidence type="ECO:0000256" key="7">
    <source>
        <dbReference type="RuleBase" id="RU366011"/>
    </source>
</evidence>
<evidence type="ECO:0000313" key="9">
    <source>
        <dbReference type="EMBL" id="ELT99677.1"/>
    </source>
</evidence>
<evidence type="ECO:0000313" key="11">
    <source>
        <dbReference type="Proteomes" id="UP000014760"/>
    </source>
</evidence>
<evidence type="ECO:0000256" key="2">
    <source>
        <dbReference type="ARBA" id="ARBA00010505"/>
    </source>
</evidence>
<sequence>MSLSIGQPLPDATLFLATNDGPQTSSVKEIFSAGRIAAFVVPGAFTPACHRNHLPGYLKLRDELLAKGIDKIVCLAVNDAFVLSAWARETAAVGLITMISDGNGDFTRAAGMEIDLSDHGIGQRSRRYSFVTDKGIVTHLNVE</sequence>
<comment type="catalytic activity">
    <reaction evidence="7">
        <text>a hydroperoxide + [thioredoxin]-dithiol = an alcohol + [thioredoxin]-disulfide + H2O</text>
        <dbReference type="Rhea" id="RHEA:62620"/>
        <dbReference type="Rhea" id="RHEA-COMP:10698"/>
        <dbReference type="Rhea" id="RHEA-COMP:10700"/>
        <dbReference type="ChEBI" id="CHEBI:15377"/>
        <dbReference type="ChEBI" id="CHEBI:29950"/>
        <dbReference type="ChEBI" id="CHEBI:30879"/>
        <dbReference type="ChEBI" id="CHEBI:35924"/>
        <dbReference type="ChEBI" id="CHEBI:50058"/>
        <dbReference type="EC" id="1.11.1.24"/>
    </reaction>
</comment>
<name>R7U1C2_CAPTE</name>
<evidence type="ECO:0000256" key="4">
    <source>
        <dbReference type="ARBA" id="ARBA00022862"/>
    </source>
</evidence>
<dbReference type="Pfam" id="PF08534">
    <property type="entry name" value="Redoxin"/>
    <property type="match status" value="1"/>
</dbReference>
<evidence type="ECO:0000256" key="1">
    <source>
        <dbReference type="ARBA" id="ARBA00003330"/>
    </source>
</evidence>
<dbReference type="Proteomes" id="UP000014760">
    <property type="component" value="Unassembled WGS sequence"/>
</dbReference>
<keyword evidence="3 7" id="KW-0575">Peroxidase</keyword>
<reference evidence="11" key="1">
    <citation type="submission" date="2012-12" db="EMBL/GenBank/DDBJ databases">
        <authorList>
            <person name="Hellsten U."/>
            <person name="Grimwood J."/>
            <person name="Chapman J.A."/>
            <person name="Shapiro H."/>
            <person name="Aerts A."/>
            <person name="Otillar R.P."/>
            <person name="Terry A.Y."/>
            <person name="Boore J.L."/>
            <person name="Simakov O."/>
            <person name="Marletaz F."/>
            <person name="Cho S.-J."/>
            <person name="Edsinger-Gonzales E."/>
            <person name="Havlak P."/>
            <person name="Kuo D.-H."/>
            <person name="Larsson T."/>
            <person name="Lv J."/>
            <person name="Arendt D."/>
            <person name="Savage R."/>
            <person name="Osoegawa K."/>
            <person name="de Jong P."/>
            <person name="Lindberg D.R."/>
            <person name="Seaver E.C."/>
            <person name="Weisblat D.A."/>
            <person name="Putnam N.H."/>
            <person name="Grigoriev I.V."/>
            <person name="Rokhsar D.S."/>
        </authorList>
    </citation>
    <scope>NUCLEOTIDE SEQUENCE</scope>
    <source>
        <strain evidence="11">I ESC-2004</strain>
    </source>
</reference>
<evidence type="ECO:0000313" key="10">
    <source>
        <dbReference type="EnsemblMetazoa" id="CapteP116279"/>
    </source>
</evidence>
<keyword evidence="7" id="KW-0676">Redox-active center</keyword>
<dbReference type="EC" id="1.11.1.24" evidence="7"/>
<accession>R7U1C2</accession>
<dbReference type="HOGENOM" id="CLU_072440_3_1_1"/>
<reference evidence="10" key="3">
    <citation type="submission" date="2015-06" db="UniProtKB">
        <authorList>
            <consortium name="EnsemblMetazoa"/>
        </authorList>
    </citation>
    <scope>IDENTIFICATION</scope>
</reference>
<keyword evidence="11" id="KW-1185">Reference proteome</keyword>
<feature type="active site" description="Cysteine sulfenic acid (-SOH) intermediate" evidence="6">
    <location>
        <position position="49"/>
    </location>
</feature>
<dbReference type="GO" id="GO:0034599">
    <property type="term" value="P:cellular response to oxidative stress"/>
    <property type="evidence" value="ECO:0007669"/>
    <property type="project" value="InterPro"/>
</dbReference>
<dbReference type="GO" id="GO:0045454">
    <property type="term" value="P:cell redox homeostasis"/>
    <property type="evidence" value="ECO:0007669"/>
    <property type="project" value="TreeGrafter"/>
</dbReference>
<dbReference type="GO" id="GO:0008379">
    <property type="term" value="F:thioredoxin peroxidase activity"/>
    <property type="evidence" value="ECO:0007669"/>
    <property type="project" value="InterPro"/>
</dbReference>